<gene>
    <name evidence="3" type="ORF">E1301_Tti018523</name>
    <name evidence="2" type="ORF">E1301_Tti022678</name>
</gene>
<dbReference type="EMBL" id="SOYY01000025">
    <property type="protein sequence ID" value="KAA0701669.1"/>
    <property type="molecule type" value="Genomic_DNA"/>
</dbReference>
<proteinExistence type="predicted"/>
<reference evidence="3 4" key="1">
    <citation type="journal article" date="2019" name="Mol. Ecol. Resour.">
        <title>Chromosome-level genome assembly of Triplophysa tibetana, a fish adapted to the harsh high-altitude environment of the Tibetan Plateau.</title>
        <authorList>
            <person name="Yang X."/>
            <person name="Liu H."/>
            <person name="Ma Z."/>
            <person name="Zou Y."/>
            <person name="Zou M."/>
            <person name="Mao Y."/>
            <person name="Li X."/>
            <person name="Wang H."/>
            <person name="Chen T."/>
            <person name="Wang W."/>
            <person name="Yang R."/>
        </authorList>
    </citation>
    <scope>NUCLEOTIDE SEQUENCE [LARGE SCALE GENOMIC DNA]</scope>
    <source>
        <strain evidence="3">TTIB1903HZAU</strain>
        <tissue evidence="3">Muscle</tissue>
    </source>
</reference>
<evidence type="ECO:0000313" key="4">
    <source>
        <dbReference type="Proteomes" id="UP000324632"/>
    </source>
</evidence>
<name>A0A5A9MTS1_9TELE</name>
<sequence length="268" mass="30337">MASATRARVESFVWTDDEVELLLRVTLDYKSTKLKDNVDWESCHSKYSDIMDAFQAQYPRESTEKDFPHGANMLSKAQVTTKLKSIRCKYRQTVGKGRRSGQGRVVLIFYALCEEIWGGSPATRCIDAGIETTDLEESSTSTVELAADSPYSTESIDCLPSAVGKQRRDSLRVKLNSHRGDRPKRKILTDPAEEDLQIKRRMLELMEDSVRRNSDNMQQINTNIANLTSTIQDGFSLMRELLSQRHSGAEGGGNAQRHWMPITVKQEE</sequence>
<protein>
    <submittedName>
        <fullName evidence="3">Uncharacterized protein</fullName>
    </submittedName>
</protein>
<dbReference type="AlphaFoldDB" id="A0A5A9MTS1"/>
<accession>A0A5A9MTS1</accession>
<organism evidence="3 4">
    <name type="scientific">Triplophysa tibetana</name>
    <dbReference type="NCBI Taxonomy" id="1572043"/>
    <lineage>
        <taxon>Eukaryota</taxon>
        <taxon>Metazoa</taxon>
        <taxon>Chordata</taxon>
        <taxon>Craniata</taxon>
        <taxon>Vertebrata</taxon>
        <taxon>Euteleostomi</taxon>
        <taxon>Actinopterygii</taxon>
        <taxon>Neopterygii</taxon>
        <taxon>Teleostei</taxon>
        <taxon>Ostariophysi</taxon>
        <taxon>Cypriniformes</taxon>
        <taxon>Nemacheilidae</taxon>
        <taxon>Triplophysa</taxon>
    </lineage>
</organism>
<comment type="caution">
    <text evidence="3">The sequence shown here is derived from an EMBL/GenBank/DDBJ whole genome shotgun (WGS) entry which is preliminary data.</text>
</comment>
<feature type="region of interest" description="Disordered" evidence="1">
    <location>
        <begin position="247"/>
        <end position="268"/>
    </location>
</feature>
<evidence type="ECO:0000256" key="1">
    <source>
        <dbReference type="SAM" id="MobiDB-lite"/>
    </source>
</evidence>
<evidence type="ECO:0000313" key="2">
    <source>
        <dbReference type="EMBL" id="KAA0701669.1"/>
    </source>
</evidence>
<keyword evidence="4" id="KW-1185">Reference proteome</keyword>
<evidence type="ECO:0000313" key="3">
    <source>
        <dbReference type="EMBL" id="KAA0701674.1"/>
    </source>
</evidence>
<dbReference type="EMBL" id="SOYY01000025">
    <property type="protein sequence ID" value="KAA0701674.1"/>
    <property type="molecule type" value="Genomic_DNA"/>
</dbReference>
<dbReference type="Proteomes" id="UP000324632">
    <property type="component" value="Chromosome 25"/>
</dbReference>